<protein>
    <submittedName>
        <fullName evidence="1">Uncharacterized protein</fullName>
    </submittedName>
</protein>
<evidence type="ECO:0000313" key="1">
    <source>
        <dbReference type="EMBL" id="CEG43306.1"/>
    </source>
</evidence>
<dbReference type="PANTHER" id="PTHR22538:SF1">
    <property type="entry name" value="VWFD DOMAIN-CONTAINING PROTEIN"/>
    <property type="match status" value="1"/>
</dbReference>
<dbReference type="OrthoDB" id="95392at2759"/>
<sequence>MRIHDDSEFIVFASPTVSRDGLSVKYDGYMDVSDGLNRTRYMLFDGIVYATTTSQTQATPRCVNPRTIPPFMDMLAALNDAVPVVKASLNGANIKCLSGTLLMTKLNGLDLAICASSSLGLHIYGSDMEIVITYLKDRVPVPTPPVEALNFKCDVAVNATAVSDMAIALLTGDRIPDTEMRVLNGFSLAITDTKCSCKSKPRPCLFIHGLGIDFEEEELQDSFDMYWGNMTDHAPCCTYFKYMIWNSMNTGWNNITQQQILCDLATNVTGSGSSSEIADTIIITHSMGGLMFAGAIANRRCAFANSSSWIALSAPMAGSMGSDYALEGCDGKHSVLMEMIGNVTGQCPVLASAKSLLYEGGKTVPLSLIADYKAAQQVYRTRVHAAVCSNSYSGLFSLYQPKYWLLGAALPHQSEKNDGMVEFQSCAGGFPLEKFGTHFKDQFYVSQLNHADTTFYYGDGLFNSAKMPVKWFECLL</sequence>
<keyword evidence="2" id="KW-1185">Reference proteome</keyword>
<name>A0A0P1AP52_PLAHL</name>
<dbReference type="RefSeq" id="XP_024579675.1">
    <property type="nucleotide sequence ID" value="XM_024729283.1"/>
</dbReference>
<dbReference type="Proteomes" id="UP000054928">
    <property type="component" value="Unassembled WGS sequence"/>
</dbReference>
<dbReference type="AlphaFoldDB" id="A0A0P1AP52"/>
<dbReference type="PANTHER" id="PTHR22538">
    <property type="entry name" value="CILIA- AND FLAGELLA-ASSOCIATED PROTEIN 74"/>
    <property type="match status" value="1"/>
</dbReference>
<reference evidence="2" key="1">
    <citation type="submission" date="2014-09" db="EMBL/GenBank/DDBJ databases">
        <authorList>
            <person name="Sharma Rahul"/>
            <person name="Thines Marco"/>
        </authorList>
    </citation>
    <scope>NUCLEOTIDE SEQUENCE [LARGE SCALE GENOMIC DNA]</scope>
</reference>
<evidence type="ECO:0000313" key="2">
    <source>
        <dbReference type="Proteomes" id="UP000054928"/>
    </source>
</evidence>
<proteinExistence type="predicted"/>
<dbReference type="GeneID" id="36408564"/>
<dbReference type="InterPro" id="IPR029058">
    <property type="entry name" value="AB_hydrolase_fold"/>
</dbReference>
<dbReference type="Gene3D" id="3.40.50.1820">
    <property type="entry name" value="alpha/beta hydrolase"/>
    <property type="match status" value="1"/>
</dbReference>
<accession>A0A0P1AP52</accession>
<dbReference type="EMBL" id="CCYD01000653">
    <property type="protein sequence ID" value="CEG43306.1"/>
    <property type="molecule type" value="Genomic_DNA"/>
</dbReference>
<dbReference type="OMA" id="TEFKYMV"/>
<organism evidence="1 2">
    <name type="scientific">Plasmopara halstedii</name>
    <name type="common">Downy mildew of sunflower</name>
    <dbReference type="NCBI Taxonomy" id="4781"/>
    <lineage>
        <taxon>Eukaryota</taxon>
        <taxon>Sar</taxon>
        <taxon>Stramenopiles</taxon>
        <taxon>Oomycota</taxon>
        <taxon>Peronosporomycetes</taxon>
        <taxon>Peronosporales</taxon>
        <taxon>Peronosporaceae</taxon>
        <taxon>Plasmopara</taxon>
    </lineage>
</organism>